<comment type="caution">
    <text evidence="1">The sequence shown here is derived from an EMBL/GenBank/DDBJ whole genome shotgun (WGS) entry which is preliminary data.</text>
</comment>
<evidence type="ECO:0000313" key="1">
    <source>
        <dbReference type="EMBL" id="GAA5817125.1"/>
    </source>
</evidence>
<dbReference type="EMBL" id="BAABUK010000038">
    <property type="protein sequence ID" value="GAA5817125.1"/>
    <property type="molecule type" value="Genomic_DNA"/>
</dbReference>
<accession>A0ABP9ZDC9</accession>
<gene>
    <name evidence="1" type="ORF">MFLAVUS_010665</name>
</gene>
<name>A0ABP9ZDC9_9FUNG</name>
<reference evidence="1 2" key="1">
    <citation type="submission" date="2024-04" db="EMBL/GenBank/DDBJ databases">
        <title>genome sequences of Mucor flavus KT1a and Helicostylum pulchrum KT1b strains isolated from the surface of a dry-aged beef.</title>
        <authorList>
            <person name="Toyotome T."/>
            <person name="Hosono M."/>
            <person name="Torimaru M."/>
            <person name="Fukuda K."/>
            <person name="Mikami N."/>
        </authorList>
    </citation>
    <scope>NUCLEOTIDE SEQUENCE [LARGE SCALE GENOMIC DNA]</scope>
    <source>
        <strain evidence="1 2">KT1a</strain>
    </source>
</reference>
<proteinExistence type="predicted"/>
<dbReference type="Proteomes" id="UP001473302">
    <property type="component" value="Unassembled WGS sequence"/>
</dbReference>
<keyword evidence="2" id="KW-1185">Reference proteome</keyword>
<organism evidence="1 2">
    <name type="scientific">Mucor flavus</name>
    <dbReference type="NCBI Taxonomy" id="439312"/>
    <lineage>
        <taxon>Eukaryota</taxon>
        <taxon>Fungi</taxon>
        <taxon>Fungi incertae sedis</taxon>
        <taxon>Mucoromycota</taxon>
        <taxon>Mucoromycotina</taxon>
        <taxon>Mucoromycetes</taxon>
        <taxon>Mucorales</taxon>
        <taxon>Mucorineae</taxon>
        <taxon>Mucoraceae</taxon>
        <taxon>Mucor</taxon>
    </lineage>
</organism>
<protein>
    <submittedName>
        <fullName evidence="1">Uncharacterized protein</fullName>
    </submittedName>
</protein>
<evidence type="ECO:0000313" key="2">
    <source>
        <dbReference type="Proteomes" id="UP001473302"/>
    </source>
</evidence>
<sequence length="82" mass="9233">MGTPKIVTDLQTHLNLGRFIQEETNEISAGLVRVAAALMKEIIRQQATSSYQEIEKGRLLSCHKESKAKRRIDSDIFSICSQ</sequence>